<gene>
    <name evidence="4" type="ORF">IEQ34_019180</name>
</gene>
<keyword evidence="5" id="KW-1185">Reference proteome</keyword>
<proteinExistence type="predicted"/>
<sequence>MGSCHSSLQSKEAVSRCKARRRYMRELSEGRQAFAAAHSLYLHFLRSTGAALLQFANAEAHLHVLSPLPPPPPPPPPRRASPPPPPPPPPPPLSPISDSWTSTVTASPILPPPPPPPPSSSTWDFWDPFAPPSSHAVTEEEWEEAGATISEVNAAPATTPPPCVISGFSKDAAVELAVVAVPRGKKNFSEIVEELDEYFVKASETGRKVSVVLEASSCGSAASNHGISGNFNPLIRSWSSSPRAAALTSFRDSREEMSRVSHSCTIEKLYAWEKKIYLEVKNCERTRQEKEKRQSLLRRQEANSVDYFKVQKNKREIERLESKLMVYCQAIETTSTEIVRLREAELFPQLLDLVNGIDLGGMMFKGKTRKCHLFVQILFKCCLLFTRNFGSIPASSPFRGNYGKLGLSHNAKKSVYGRCPLSRTPRPCKIFNPPPRYEKRVWVFDSTCLKNAIISPRAGTYEYRLLAIGAAPGSLPTTLRKACIGGLPVRRECRKRDFR</sequence>
<reference evidence="4 5" key="1">
    <citation type="journal article" date="2021" name="Hortic Res">
        <title>Chromosome-scale assembly of the Dendrobium chrysotoxum genome enhances the understanding of orchid evolution.</title>
        <authorList>
            <person name="Zhang Y."/>
            <person name="Zhang G.Q."/>
            <person name="Zhang D."/>
            <person name="Liu X.D."/>
            <person name="Xu X.Y."/>
            <person name="Sun W.H."/>
            <person name="Yu X."/>
            <person name="Zhu X."/>
            <person name="Wang Z.W."/>
            <person name="Zhao X."/>
            <person name="Zhong W.Y."/>
            <person name="Chen H."/>
            <person name="Yin W.L."/>
            <person name="Huang T."/>
            <person name="Niu S.C."/>
            <person name="Liu Z.J."/>
        </authorList>
    </citation>
    <scope>NUCLEOTIDE SEQUENCE [LARGE SCALE GENOMIC DNA]</scope>
    <source>
        <strain evidence="4">Lindl</strain>
    </source>
</reference>
<feature type="compositionally biased region" description="Pro residues" evidence="1">
    <location>
        <begin position="67"/>
        <end position="94"/>
    </location>
</feature>
<dbReference type="AlphaFoldDB" id="A0AAV7G6P4"/>
<dbReference type="InterPro" id="IPR006867">
    <property type="entry name" value="DUF632"/>
</dbReference>
<evidence type="ECO:0008006" key="6">
    <source>
        <dbReference type="Google" id="ProtNLM"/>
    </source>
</evidence>
<evidence type="ECO:0000259" key="2">
    <source>
        <dbReference type="Pfam" id="PF04782"/>
    </source>
</evidence>
<evidence type="ECO:0000256" key="1">
    <source>
        <dbReference type="SAM" id="MobiDB-lite"/>
    </source>
</evidence>
<dbReference type="InterPro" id="IPR006868">
    <property type="entry name" value="DUF630"/>
</dbReference>
<comment type="caution">
    <text evidence="4">The sequence shown here is derived from an EMBL/GenBank/DDBJ whole genome shotgun (WGS) entry which is preliminary data.</text>
</comment>
<dbReference type="Pfam" id="PF04783">
    <property type="entry name" value="DUF630"/>
    <property type="match status" value="1"/>
</dbReference>
<dbReference type="Pfam" id="PF04782">
    <property type="entry name" value="DUF632"/>
    <property type="match status" value="1"/>
</dbReference>
<dbReference type="PANTHER" id="PTHR21450">
    <property type="entry name" value="PROTEIN ALTERED PHOSPHATE STARVATION RESPONSE 1"/>
    <property type="match status" value="1"/>
</dbReference>
<feature type="domain" description="DUF630" evidence="3">
    <location>
        <begin position="1"/>
        <end position="59"/>
    </location>
</feature>
<accession>A0AAV7G6P4</accession>
<dbReference type="PANTHER" id="PTHR21450:SF23">
    <property type="entry name" value="PROTEIN ALTERED PHOSPHATE STARVATION RESPONSE 1"/>
    <property type="match status" value="1"/>
</dbReference>
<evidence type="ECO:0000313" key="4">
    <source>
        <dbReference type="EMBL" id="KAH0451881.1"/>
    </source>
</evidence>
<dbReference type="EMBL" id="JAGFBR010000017">
    <property type="protein sequence ID" value="KAH0451881.1"/>
    <property type="molecule type" value="Genomic_DNA"/>
</dbReference>
<dbReference type="Proteomes" id="UP000775213">
    <property type="component" value="Unassembled WGS sequence"/>
</dbReference>
<evidence type="ECO:0000313" key="5">
    <source>
        <dbReference type="Proteomes" id="UP000775213"/>
    </source>
</evidence>
<feature type="domain" description="DUF632" evidence="2">
    <location>
        <begin position="188"/>
        <end position="357"/>
    </location>
</feature>
<evidence type="ECO:0000259" key="3">
    <source>
        <dbReference type="Pfam" id="PF04783"/>
    </source>
</evidence>
<feature type="compositionally biased region" description="Polar residues" evidence="1">
    <location>
        <begin position="96"/>
        <end position="106"/>
    </location>
</feature>
<feature type="region of interest" description="Disordered" evidence="1">
    <location>
        <begin position="66"/>
        <end position="145"/>
    </location>
</feature>
<name>A0AAV7G6P4_DENCH</name>
<organism evidence="4 5">
    <name type="scientific">Dendrobium chrysotoxum</name>
    <name type="common">Orchid</name>
    <dbReference type="NCBI Taxonomy" id="161865"/>
    <lineage>
        <taxon>Eukaryota</taxon>
        <taxon>Viridiplantae</taxon>
        <taxon>Streptophyta</taxon>
        <taxon>Embryophyta</taxon>
        <taxon>Tracheophyta</taxon>
        <taxon>Spermatophyta</taxon>
        <taxon>Magnoliopsida</taxon>
        <taxon>Liliopsida</taxon>
        <taxon>Asparagales</taxon>
        <taxon>Orchidaceae</taxon>
        <taxon>Epidendroideae</taxon>
        <taxon>Malaxideae</taxon>
        <taxon>Dendrobiinae</taxon>
        <taxon>Dendrobium</taxon>
    </lineage>
</organism>
<feature type="compositionally biased region" description="Pro residues" evidence="1">
    <location>
        <begin position="109"/>
        <end position="119"/>
    </location>
</feature>
<protein>
    <recommendedName>
        <fullName evidence="6">DUF630 domain-containing protein</fullName>
    </recommendedName>
</protein>